<evidence type="ECO:0000256" key="1">
    <source>
        <dbReference type="SAM" id="MobiDB-lite"/>
    </source>
</evidence>
<gene>
    <name evidence="2" type="ORF">IFR04_002952</name>
</gene>
<feature type="region of interest" description="Disordered" evidence="1">
    <location>
        <begin position="125"/>
        <end position="177"/>
    </location>
</feature>
<dbReference type="Proteomes" id="UP000664132">
    <property type="component" value="Unassembled WGS sequence"/>
</dbReference>
<comment type="caution">
    <text evidence="2">The sequence shown here is derived from an EMBL/GenBank/DDBJ whole genome shotgun (WGS) entry which is preliminary data.</text>
</comment>
<organism evidence="2 3">
    <name type="scientific">Cadophora malorum</name>
    <dbReference type="NCBI Taxonomy" id="108018"/>
    <lineage>
        <taxon>Eukaryota</taxon>
        <taxon>Fungi</taxon>
        <taxon>Dikarya</taxon>
        <taxon>Ascomycota</taxon>
        <taxon>Pezizomycotina</taxon>
        <taxon>Leotiomycetes</taxon>
        <taxon>Helotiales</taxon>
        <taxon>Ploettnerulaceae</taxon>
        <taxon>Cadophora</taxon>
    </lineage>
</organism>
<reference evidence="2" key="1">
    <citation type="submission" date="2021-02" db="EMBL/GenBank/DDBJ databases">
        <title>Genome sequence Cadophora malorum strain M34.</title>
        <authorList>
            <person name="Stefanovic E."/>
            <person name="Vu D."/>
            <person name="Scully C."/>
            <person name="Dijksterhuis J."/>
            <person name="Roader J."/>
            <person name="Houbraken J."/>
        </authorList>
    </citation>
    <scope>NUCLEOTIDE SEQUENCE</scope>
    <source>
        <strain evidence="2">M34</strain>
    </source>
</reference>
<accession>A0A8H7WFR5</accession>
<keyword evidence="3" id="KW-1185">Reference proteome</keyword>
<dbReference type="OrthoDB" id="5396360at2759"/>
<feature type="compositionally biased region" description="Polar residues" evidence="1">
    <location>
        <begin position="415"/>
        <end position="453"/>
    </location>
</feature>
<feature type="region of interest" description="Disordered" evidence="1">
    <location>
        <begin position="415"/>
        <end position="466"/>
    </location>
</feature>
<feature type="compositionally biased region" description="Low complexity" evidence="1">
    <location>
        <begin position="357"/>
        <end position="370"/>
    </location>
</feature>
<dbReference type="EMBL" id="JAFJYH010000027">
    <property type="protein sequence ID" value="KAG4423957.1"/>
    <property type="molecule type" value="Genomic_DNA"/>
</dbReference>
<feature type="compositionally biased region" description="Polar residues" evidence="1">
    <location>
        <begin position="539"/>
        <end position="563"/>
    </location>
</feature>
<feature type="region of interest" description="Disordered" evidence="1">
    <location>
        <begin position="306"/>
        <end position="384"/>
    </location>
</feature>
<dbReference type="Gene3D" id="3.30.160.60">
    <property type="entry name" value="Classic Zinc Finger"/>
    <property type="match status" value="1"/>
</dbReference>
<sequence length="663" mass="73346">MEVVIALCIQCHTELGRFRNSWNGIGNSYHSPVYPPVSVNGLEATGPIYNGAKNSYIEHSHLQDITCIKCQAVVGLRCESAPEGHMLKENQLIVRLTNMYLISKDDGEMAKISILKSFPLSITSGKKPSGCRRAATAQPSHRNAISARSSPSQHHKSMVSRKSTPSNRLSLPPTSVTTSQVTKFKNWAEDAINNQQKQIDRISGTVGRIEKDIGLFKDFMLEVRSEIGSTRQIADPAGKEDLSSLREELHGLRQQVAESGQAVSRANDDSSRSLEYVAQHVEQVGQKADEFDELKLELPRMRARVGSLETQSELPPTSNRQLLPGPGRNKRRQSELDSLCSPSEESPTGPFQKKSKIASSSSSEKSSSAKSDVERTSNRRNAPMREIIEIISSEHDSSSPIPGDEYEDRLNITNNAENSQRTIPNSTSSTQILGESSGNRQPSTSLQTPTSDMPYSEIPRPSTPRIEVRVPYSASLATSLQHQARRVRDESGVLLLPNGKVDGRSLRFKKRTTSKENVTPDHQEGTSFLEAGREWTPIARSNSRAMNSSPAPGRQDSVSTGESTDSHSKRIFKCETCKKVYSVSQGLEYHLKHSDCNSAELETSSVDPITCTKCDRNFKSVWGFYAHKCMRVKTAGQSDTARDAILAERERLVRATLEREMGF</sequence>
<dbReference type="AlphaFoldDB" id="A0A8H7WFR5"/>
<protein>
    <submittedName>
        <fullName evidence="2">Uncharacterized protein</fullName>
    </submittedName>
</protein>
<name>A0A8H7WFR5_9HELO</name>
<proteinExistence type="predicted"/>
<evidence type="ECO:0000313" key="2">
    <source>
        <dbReference type="EMBL" id="KAG4423957.1"/>
    </source>
</evidence>
<evidence type="ECO:0000313" key="3">
    <source>
        <dbReference type="Proteomes" id="UP000664132"/>
    </source>
</evidence>
<feature type="compositionally biased region" description="Polar residues" evidence="1">
    <location>
        <begin position="308"/>
        <end position="321"/>
    </location>
</feature>
<feature type="compositionally biased region" description="Polar residues" evidence="1">
    <location>
        <begin position="160"/>
        <end position="177"/>
    </location>
</feature>
<feature type="region of interest" description="Disordered" evidence="1">
    <location>
        <begin position="509"/>
        <end position="565"/>
    </location>
</feature>
<feature type="compositionally biased region" description="Polar residues" evidence="1">
    <location>
        <begin position="137"/>
        <end position="152"/>
    </location>
</feature>